<proteinExistence type="predicted"/>
<dbReference type="Proteomes" id="UP000321518">
    <property type="component" value="Unassembled WGS sequence"/>
</dbReference>
<dbReference type="PANTHER" id="PTHR38702:SF1">
    <property type="entry name" value="CALPONIN-HOMOLOGY (CH) DOMAIN-CONTAINING PROTEIN"/>
    <property type="match status" value="1"/>
</dbReference>
<dbReference type="EMBL" id="BJWK01000002">
    <property type="protein sequence ID" value="GEM06631.1"/>
    <property type="molecule type" value="Genomic_DNA"/>
</dbReference>
<sequence>MSRSCSSGSNQGNQAADEVDERTIMLTALRKKTLEVLEMLSEMEGRYRLRAPQRLLADEGKGMVASPLETEAPTLPGVVIASEGPTKNTANDEKPINRSNITLPSLAAEQDVVRDWVEVAKRLLEQTPAVGANRRWSEARDGVSQQDVPEWAMKDGWEDSLSRAYAIIVAQLSDDQTAALPDPSEDRAGSLDALSNGYLLCLSYNATLRLSSPHPFGFISPSSIHPFPLSLSSSTEMYRTASSANDGGGRGEKIGQTFRRAENLRLWAGALKHRYNLALVGPPPFDPKVVAARREEGWRDGLEQAVGEWADIVAKEVRGEEALTRENGAGPLVEPS</sequence>
<comment type="caution">
    <text evidence="1">The sequence shown here is derived from an EMBL/GenBank/DDBJ whole genome shotgun (WGS) entry which is preliminary data.</text>
</comment>
<accession>A0A511K8F6</accession>
<dbReference type="OrthoDB" id="2534759at2759"/>
<evidence type="ECO:0000313" key="1">
    <source>
        <dbReference type="EMBL" id="GEM06631.1"/>
    </source>
</evidence>
<dbReference type="PANTHER" id="PTHR38702">
    <property type="entry name" value="CALPONIN-HOMOLOGY (CH) DOMAIN-CONTAINING PROTEIN"/>
    <property type="match status" value="1"/>
</dbReference>
<name>A0A511K8F6_RHOTO</name>
<organism evidence="1 2">
    <name type="scientific">Rhodotorula toruloides</name>
    <name type="common">Yeast</name>
    <name type="synonym">Rhodosporidium toruloides</name>
    <dbReference type="NCBI Taxonomy" id="5286"/>
    <lineage>
        <taxon>Eukaryota</taxon>
        <taxon>Fungi</taxon>
        <taxon>Dikarya</taxon>
        <taxon>Basidiomycota</taxon>
        <taxon>Pucciniomycotina</taxon>
        <taxon>Microbotryomycetes</taxon>
        <taxon>Sporidiobolales</taxon>
        <taxon>Sporidiobolaceae</taxon>
        <taxon>Rhodotorula</taxon>
    </lineage>
</organism>
<gene>
    <name evidence="1" type="ORF">Rt10032_c02g0648</name>
</gene>
<protein>
    <submittedName>
        <fullName evidence="1">Cytoplasm protein</fullName>
    </submittedName>
</protein>
<evidence type="ECO:0000313" key="2">
    <source>
        <dbReference type="Proteomes" id="UP000321518"/>
    </source>
</evidence>
<reference evidence="1 2" key="1">
    <citation type="submission" date="2019-07" db="EMBL/GenBank/DDBJ databases">
        <title>Rhodotorula toruloides NBRC10032 genome sequencing.</title>
        <authorList>
            <person name="Shida Y."/>
            <person name="Takaku H."/>
            <person name="Ogasawara W."/>
            <person name="Mori K."/>
        </authorList>
    </citation>
    <scope>NUCLEOTIDE SEQUENCE [LARGE SCALE GENOMIC DNA]</scope>
    <source>
        <strain evidence="1 2">NBRC10032</strain>
    </source>
</reference>
<dbReference type="AlphaFoldDB" id="A0A511K8F6"/>